<evidence type="ECO:0000256" key="3">
    <source>
        <dbReference type="ARBA" id="ARBA00023163"/>
    </source>
</evidence>
<dbReference type="PANTHER" id="PTHR30055">
    <property type="entry name" value="HTH-TYPE TRANSCRIPTIONAL REGULATOR RUTR"/>
    <property type="match status" value="1"/>
</dbReference>
<dbReference type="AlphaFoldDB" id="A0A2V5L4X7"/>
<keyword evidence="3" id="KW-0804">Transcription</keyword>
<dbReference type="InterPro" id="IPR001647">
    <property type="entry name" value="HTH_TetR"/>
</dbReference>
<dbReference type="Gene3D" id="1.10.357.10">
    <property type="entry name" value="Tetracycline Repressor, domain 2"/>
    <property type="match status" value="1"/>
</dbReference>
<feature type="domain" description="HTH tetR-type" evidence="5">
    <location>
        <begin position="6"/>
        <end position="66"/>
    </location>
</feature>
<dbReference type="InterPro" id="IPR023772">
    <property type="entry name" value="DNA-bd_HTH_TetR-type_CS"/>
</dbReference>
<organism evidence="6 7">
    <name type="scientific">Arthrobacter livingstonensis</name>
    <dbReference type="NCBI Taxonomy" id="670078"/>
    <lineage>
        <taxon>Bacteria</taxon>
        <taxon>Bacillati</taxon>
        <taxon>Actinomycetota</taxon>
        <taxon>Actinomycetes</taxon>
        <taxon>Micrococcales</taxon>
        <taxon>Micrococcaceae</taxon>
        <taxon>Arthrobacter</taxon>
    </lineage>
</organism>
<protein>
    <submittedName>
        <fullName evidence="6">TetR family transcriptional regulator</fullName>
    </submittedName>
</protein>
<dbReference type="GO" id="GO:0003700">
    <property type="term" value="F:DNA-binding transcription factor activity"/>
    <property type="evidence" value="ECO:0007669"/>
    <property type="project" value="TreeGrafter"/>
</dbReference>
<keyword evidence="2 4" id="KW-0238">DNA-binding</keyword>
<dbReference type="PANTHER" id="PTHR30055:SF238">
    <property type="entry name" value="MYCOFACTOCIN BIOSYNTHESIS TRANSCRIPTIONAL REGULATOR MFTR-RELATED"/>
    <property type="match status" value="1"/>
</dbReference>
<proteinExistence type="predicted"/>
<dbReference type="PRINTS" id="PR00455">
    <property type="entry name" value="HTHTETR"/>
</dbReference>
<dbReference type="SUPFAM" id="SSF46689">
    <property type="entry name" value="Homeodomain-like"/>
    <property type="match status" value="1"/>
</dbReference>
<evidence type="ECO:0000256" key="1">
    <source>
        <dbReference type="ARBA" id="ARBA00023015"/>
    </source>
</evidence>
<comment type="caution">
    <text evidence="6">The sequence shown here is derived from an EMBL/GenBank/DDBJ whole genome shotgun (WGS) entry which is preliminary data.</text>
</comment>
<evidence type="ECO:0000313" key="6">
    <source>
        <dbReference type="EMBL" id="PYI66419.1"/>
    </source>
</evidence>
<accession>A0A2V5L4X7</accession>
<reference evidence="6 7" key="1">
    <citation type="submission" date="2018-05" db="EMBL/GenBank/DDBJ databases">
        <title>Genetic diversity of glacier-inhabiting Cryobacterium bacteria in China and description of Cryobacterium mengkeensis sp. nov. and Arthrobacter glacialis sp. nov.</title>
        <authorList>
            <person name="Liu Q."/>
            <person name="Xin Y.-H."/>
        </authorList>
    </citation>
    <scope>NUCLEOTIDE SEQUENCE [LARGE SCALE GENOMIC DNA]</scope>
    <source>
        <strain evidence="6 7">LI2</strain>
    </source>
</reference>
<dbReference type="EMBL" id="QJVD01000015">
    <property type="protein sequence ID" value="PYI66419.1"/>
    <property type="molecule type" value="Genomic_DNA"/>
</dbReference>
<name>A0A2V5L4X7_9MICC</name>
<evidence type="ECO:0000256" key="4">
    <source>
        <dbReference type="PROSITE-ProRule" id="PRU00335"/>
    </source>
</evidence>
<gene>
    <name evidence="6" type="ORF">CVV68_14075</name>
</gene>
<dbReference type="RefSeq" id="WP_110501637.1">
    <property type="nucleotide sequence ID" value="NZ_QJVD01000015.1"/>
</dbReference>
<dbReference type="InterPro" id="IPR009057">
    <property type="entry name" value="Homeodomain-like_sf"/>
</dbReference>
<dbReference type="InterPro" id="IPR050109">
    <property type="entry name" value="HTH-type_TetR-like_transc_reg"/>
</dbReference>
<feature type="DNA-binding region" description="H-T-H motif" evidence="4">
    <location>
        <begin position="29"/>
        <end position="48"/>
    </location>
</feature>
<keyword evidence="1" id="KW-0805">Transcription regulation</keyword>
<dbReference type="InterPro" id="IPR041347">
    <property type="entry name" value="MftR_C"/>
</dbReference>
<evidence type="ECO:0000259" key="5">
    <source>
        <dbReference type="PROSITE" id="PS50977"/>
    </source>
</evidence>
<dbReference type="OrthoDB" id="956698at2"/>
<dbReference type="Pfam" id="PF00440">
    <property type="entry name" value="TetR_N"/>
    <property type="match status" value="1"/>
</dbReference>
<evidence type="ECO:0000313" key="7">
    <source>
        <dbReference type="Proteomes" id="UP000247832"/>
    </source>
</evidence>
<keyword evidence="7" id="KW-1185">Reference proteome</keyword>
<evidence type="ECO:0000256" key="2">
    <source>
        <dbReference type="ARBA" id="ARBA00023125"/>
    </source>
</evidence>
<dbReference type="PROSITE" id="PS50977">
    <property type="entry name" value="HTH_TETR_2"/>
    <property type="match status" value="1"/>
</dbReference>
<dbReference type="Proteomes" id="UP000247832">
    <property type="component" value="Unassembled WGS sequence"/>
</dbReference>
<dbReference type="Pfam" id="PF17754">
    <property type="entry name" value="TetR_C_14"/>
    <property type="match status" value="1"/>
</dbReference>
<sequence>MSRWEPDARGRLQRAAMELYVEHGFEQTTVAEIAERAGLTERTFFRHFADKREVLFFGQEALLELFVSSVAQAPEGTAPFEMAAAALHAVSGVFEDRRPWSLERHRVISANPALAEREQSKMARLSEAVGTALRDRNISEPTASLTASSCISVFHIAFQTWIAEDNTRGFPQIVTETLDALKAVTAGT</sequence>
<dbReference type="PROSITE" id="PS01081">
    <property type="entry name" value="HTH_TETR_1"/>
    <property type="match status" value="1"/>
</dbReference>
<dbReference type="GO" id="GO:0000976">
    <property type="term" value="F:transcription cis-regulatory region binding"/>
    <property type="evidence" value="ECO:0007669"/>
    <property type="project" value="TreeGrafter"/>
</dbReference>